<gene>
    <name evidence="1" type="ORF">Vadar_018260</name>
</gene>
<proteinExistence type="predicted"/>
<name>A0ACB7YEN2_9ERIC</name>
<dbReference type="Proteomes" id="UP000828048">
    <property type="component" value="Chromosome 8"/>
</dbReference>
<organism evidence="1 2">
    <name type="scientific">Vaccinium darrowii</name>
    <dbReference type="NCBI Taxonomy" id="229202"/>
    <lineage>
        <taxon>Eukaryota</taxon>
        <taxon>Viridiplantae</taxon>
        <taxon>Streptophyta</taxon>
        <taxon>Embryophyta</taxon>
        <taxon>Tracheophyta</taxon>
        <taxon>Spermatophyta</taxon>
        <taxon>Magnoliopsida</taxon>
        <taxon>eudicotyledons</taxon>
        <taxon>Gunneridae</taxon>
        <taxon>Pentapetalae</taxon>
        <taxon>asterids</taxon>
        <taxon>Ericales</taxon>
        <taxon>Ericaceae</taxon>
        <taxon>Vaccinioideae</taxon>
        <taxon>Vaccinieae</taxon>
        <taxon>Vaccinium</taxon>
    </lineage>
</organism>
<dbReference type="EMBL" id="CM037158">
    <property type="protein sequence ID" value="KAH7851915.1"/>
    <property type="molecule type" value="Genomic_DNA"/>
</dbReference>
<evidence type="ECO:0000313" key="1">
    <source>
        <dbReference type="EMBL" id="KAH7851915.1"/>
    </source>
</evidence>
<sequence length="298" mass="34552">MDNKHERLILCCDSDFYSVDLESSKFGDELVAVQLKFPTDENPNECHEICGPYNGLLLIGFWMINECVDYYLVNPSTRETRILPKPPFTVDHQNYLYNYGFGYDSSNDDYKIVYTYNSLTMFDDYKVDQFLEKNCELSLSSVQFWTYKSEVFVSGTLHWLASTGESDFIVALDLADEKFHTVLSPSFLGYNKLTVLGGCLSVFVKLSASHIDVWVLKEYGISDSWTKFRVSYDYFHGSWKPLCSSRIDRVLFNVMAHDKLFLFDRREEKSKKLVVQGHPTDFVAKTYVESLVSPYRQC</sequence>
<reference evidence="1 2" key="1">
    <citation type="journal article" date="2021" name="Hortic Res">
        <title>High-quality reference genome and annotation aids understanding of berry development for evergreen blueberry (Vaccinium darrowii).</title>
        <authorList>
            <person name="Yu J."/>
            <person name="Hulse-Kemp A.M."/>
            <person name="Babiker E."/>
            <person name="Staton M."/>
        </authorList>
    </citation>
    <scope>NUCLEOTIDE SEQUENCE [LARGE SCALE GENOMIC DNA]</scope>
    <source>
        <strain evidence="2">cv. NJ 8807/NJ 8810</strain>
        <tissue evidence="1">Young leaf</tissue>
    </source>
</reference>
<accession>A0ACB7YEN2</accession>
<comment type="caution">
    <text evidence="1">The sequence shown here is derived from an EMBL/GenBank/DDBJ whole genome shotgun (WGS) entry which is preliminary data.</text>
</comment>
<keyword evidence="2" id="KW-1185">Reference proteome</keyword>
<protein>
    <submittedName>
        <fullName evidence="1">Uncharacterized protein</fullName>
    </submittedName>
</protein>
<evidence type="ECO:0000313" key="2">
    <source>
        <dbReference type="Proteomes" id="UP000828048"/>
    </source>
</evidence>